<dbReference type="AlphaFoldDB" id="A0A327JUF8"/>
<gene>
    <name evidence="3" type="ORF">CH339_01245</name>
</gene>
<dbReference type="Proteomes" id="UP000249299">
    <property type="component" value="Unassembled WGS sequence"/>
</dbReference>
<feature type="transmembrane region" description="Helical" evidence="1">
    <location>
        <begin position="183"/>
        <end position="203"/>
    </location>
</feature>
<dbReference type="Pfam" id="PF00892">
    <property type="entry name" value="EamA"/>
    <property type="match status" value="1"/>
</dbReference>
<feature type="domain" description="EamA" evidence="2">
    <location>
        <begin position="13"/>
        <end position="139"/>
    </location>
</feature>
<dbReference type="InterPro" id="IPR000620">
    <property type="entry name" value="EamA_dom"/>
</dbReference>
<protein>
    <submittedName>
        <fullName evidence="3">EamA family transporter</fullName>
    </submittedName>
</protein>
<accession>A0A327JUF8</accession>
<name>A0A327JUF8_9HYPH</name>
<keyword evidence="1" id="KW-0472">Membrane</keyword>
<feature type="transmembrane region" description="Helical" evidence="1">
    <location>
        <begin position="272"/>
        <end position="291"/>
    </location>
</feature>
<evidence type="ECO:0000313" key="4">
    <source>
        <dbReference type="Proteomes" id="UP000249299"/>
    </source>
</evidence>
<feature type="transmembrane region" description="Helical" evidence="1">
    <location>
        <begin position="94"/>
        <end position="116"/>
    </location>
</feature>
<proteinExistence type="predicted"/>
<dbReference type="SUPFAM" id="SSF103481">
    <property type="entry name" value="Multidrug resistance efflux transporter EmrE"/>
    <property type="match status" value="2"/>
</dbReference>
<dbReference type="EMBL" id="NPEV01000001">
    <property type="protein sequence ID" value="RAI30180.1"/>
    <property type="molecule type" value="Genomic_DNA"/>
</dbReference>
<dbReference type="InterPro" id="IPR037185">
    <property type="entry name" value="EmrE-like"/>
</dbReference>
<keyword evidence="4" id="KW-1185">Reference proteome</keyword>
<feature type="transmembrane region" description="Helical" evidence="1">
    <location>
        <begin position="123"/>
        <end position="142"/>
    </location>
</feature>
<comment type="caution">
    <text evidence="3">The sequence shown here is derived from an EMBL/GenBank/DDBJ whole genome shotgun (WGS) entry which is preliminary data.</text>
</comment>
<keyword evidence="1" id="KW-0812">Transmembrane</keyword>
<keyword evidence="1" id="KW-1133">Transmembrane helix</keyword>
<feature type="transmembrane region" description="Helical" evidence="1">
    <location>
        <begin position="65"/>
        <end position="88"/>
    </location>
</feature>
<sequence>MDGDRTTFLASATVVATGVLWGLYWLPVRRLAELALPGAWGSVAIVAAATLLLAPLAIRGRRHLAAAGVSAIASVALGGVAFVLYSIAFVYGRVAIVILLFFLTPVWSTLIGRYVMGWPTPTLRIAAIVVGLAGLTVMLGAGGDVPIPRGTGEWLALASGMLWSVATTGIRSKARLEPGAASFIFAAGAFAGALALAPLLAPWPGLVGMENPWPTLGWALAAGGIWWGASMAGLMWATPRLEPARVGILLMAEVLIGAVSAAIIAGEHLGPWELTGGALVLCAAVLEVWPVSRKTGAG</sequence>
<organism evidence="3 4">
    <name type="scientific">Rhodobium orientis</name>
    <dbReference type="NCBI Taxonomy" id="34017"/>
    <lineage>
        <taxon>Bacteria</taxon>
        <taxon>Pseudomonadati</taxon>
        <taxon>Pseudomonadota</taxon>
        <taxon>Alphaproteobacteria</taxon>
        <taxon>Hyphomicrobiales</taxon>
        <taxon>Rhodobiaceae</taxon>
        <taxon>Rhodobium</taxon>
    </lineage>
</organism>
<evidence type="ECO:0000313" key="3">
    <source>
        <dbReference type="EMBL" id="RAI30180.1"/>
    </source>
</evidence>
<evidence type="ECO:0000256" key="1">
    <source>
        <dbReference type="SAM" id="Phobius"/>
    </source>
</evidence>
<evidence type="ECO:0000259" key="2">
    <source>
        <dbReference type="Pfam" id="PF00892"/>
    </source>
</evidence>
<feature type="transmembrane region" description="Helical" evidence="1">
    <location>
        <begin position="154"/>
        <end position="171"/>
    </location>
</feature>
<dbReference type="OrthoDB" id="7340103at2"/>
<dbReference type="GO" id="GO:0016020">
    <property type="term" value="C:membrane"/>
    <property type="evidence" value="ECO:0007669"/>
    <property type="project" value="InterPro"/>
</dbReference>
<feature type="transmembrane region" description="Helical" evidence="1">
    <location>
        <begin position="38"/>
        <end position="58"/>
    </location>
</feature>
<reference evidence="3 4" key="1">
    <citation type="submission" date="2017-07" db="EMBL/GenBank/DDBJ databases">
        <title>Draft Genome Sequences of Select Purple Nonsulfur Bacteria.</title>
        <authorList>
            <person name="Lasarre B."/>
            <person name="Mckinlay J.B."/>
        </authorList>
    </citation>
    <scope>NUCLEOTIDE SEQUENCE [LARGE SCALE GENOMIC DNA]</scope>
    <source>
        <strain evidence="3 4">DSM 11290</strain>
    </source>
</reference>
<feature type="transmembrane region" description="Helical" evidence="1">
    <location>
        <begin position="215"/>
        <end position="236"/>
    </location>
</feature>
<feature type="transmembrane region" description="Helical" evidence="1">
    <location>
        <begin position="248"/>
        <end position="266"/>
    </location>
</feature>
<feature type="transmembrane region" description="Helical" evidence="1">
    <location>
        <begin position="7"/>
        <end position="26"/>
    </location>
</feature>
<dbReference type="RefSeq" id="WP_111432435.1">
    <property type="nucleotide sequence ID" value="NZ_JACIGG010000001.1"/>
</dbReference>